<dbReference type="AlphaFoldDB" id="L8J8K8"/>
<dbReference type="RefSeq" id="WP_007466604.1">
    <property type="nucleotide sequence ID" value="NZ_AMZO01000020.1"/>
</dbReference>
<dbReference type="UniPathway" id="UPA00028">
    <property type="reaction ID" value="UER00004"/>
</dbReference>
<dbReference type="InterPro" id="IPR003710">
    <property type="entry name" value="ApbA"/>
</dbReference>
<dbReference type="InterPro" id="IPR008927">
    <property type="entry name" value="6-PGluconate_DH-like_C_sf"/>
</dbReference>
<comment type="caution">
    <text evidence="13">The sequence shown here is derived from an EMBL/GenBank/DDBJ whole genome shotgun (WGS) entry which is preliminary data.</text>
</comment>
<dbReference type="GO" id="GO:0015940">
    <property type="term" value="P:pantothenate biosynthetic process"/>
    <property type="evidence" value="ECO:0007669"/>
    <property type="project" value="UniProtKB-UniPathway"/>
</dbReference>
<reference evidence="13 14" key="1">
    <citation type="submission" date="2012-12" db="EMBL/GenBank/DDBJ databases">
        <title>Genome Assembly of Photobacterium sp. AK15.</title>
        <authorList>
            <person name="Khatri I."/>
            <person name="Vaidya B."/>
            <person name="Srinivas T.N.R."/>
            <person name="Subramanian S."/>
            <person name="Pinnaka A."/>
        </authorList>
    </citation>
    <scope>NUCLEOTIDE SEQUENCE [LARGE SCALE GENOMIC DNA]</scope>
    <source>
        <strain evidence="13 14">AK15</strain>
    </source>
</reference>
<dbReference type="Pfam" id="PF08546">
    <property type="entry name" value="ApbA_C"/>
    <property type="match status" value="1"/>
</dbReference>
<dbReference type="Pfam" id="PF02558">
    <property type="entry name" value="ApbA"/>
    <property type="match status" value="1"/>
</dbReference>
<keyword evidence="6 10" id="KW-0521">NADP</keyword>
<dbReference type="GO" id="GO:0050661">
    <property type="term" value="F:NADP binding"/>
    <property type="evidence" value="ECO:0007669"/>
    <property type="project" value="TreeGrafter"/>
</dbReference>
<dbReference type="PATRIC" id="fig|1056511.3.peg.2853"/>
<evidence type="ECO:0000256" key="1">
    <source>
        <dbReference type="ARBA" id="ARBA00004994"/>
    </source>
</evidence>
<evidence type="ECO:0000256" key="2">
    <source>
        <dbReference type="ARBA" id="ARBA00007870"/>
    </source>
</evidence>
<evidence type="ECO:0000256" key="8">
    <source>
        <dbReference type="ARBA" id="ARBA00032024"/>
    </source>
</evidence>
<protein>
    <recommendedName>
        <fullName evidence="4 10">2-dehydropantoate 2-reductase</fullName>
        <ecNumber evidence="3 10">1.1.1.169</ecNumber>
    </recommendedName>
    <alternativeName>
        <fullName evidence="8 10">Ketopantoate reductase</fullName>
    </alternativeName>
</protein>
<comment type="catalytic activity">
    <reaction evidence="9 10">
        <text>(R)-pantoate + NADP(+) = 2-dehydropantoate + NADPH + H(+)</text>
        <dbReference type="Rhea" id="RHEA:16233"/>
        <dbReference type="ChEBI" id="CHEBI:11561"/>
        <dbReference type="ChEBI" id="CHEBI:15378"/>
        <dbReference type="ChEBI" id="CHEBI:15980"/>
        <dbReference type="ChEBI" id="CHEBI:57783"/>
        <dbReference type="ChEBI" id="CHEBI:58349"/>
        <dbReference type="EC" id="1.1.1.169"/>
    </reaction>
</comment>
<dbReference type="GO" id="GO:0008677">
    <property type="term" value="F:2-dehydropantoate 2-reductase activity"/>
    <property type="evidence" value="ECO:0007669"/>
    <property type="project" value="UniProtKB-EC"/>
</dbReference>
<comment type="function">
    <text evidence="10">Catalyzes the NADPH-dependent reduction of ketopantoate into pantoic acid.</text>
</comment>
<evidence type="ECO:0000256" key="7">
    <source>
        <dbReference type="ARBA" id="ARBA00023002"/>
    </source>
</evidence>
<dbReference type="Gene3D" id="3.40.50.720">
    <property type="entry name" value="NAD(P)-binding Rossmann-like Domain"/>
    <property type="match status" value="1"/>
</dbReference>
<gene>
    <name evidence="13" type="ORF">C942_01777</name>
</gene>
<accession>L8J8K8</accession>
<evidence type="ECO:0000259" key="12">
    <source>
        <dbReference type="Pfam" id="PF08546"/>
    </source>
</evidence>
<evidence type="ECO:0000256" key="10">
    <source>
        <dbReference type="RuleBase" id="RU362068"/>
    </source>
</evidence>
<feature type="domain" description="Ketopantoate reductase C-terminal" evidence="12">
    <location>
        <begin position="173"/>
        <end position="295"/>
    </location>
</feature>
<dbReference type="PANTHER" id="PTHR43765">
    <property type="entry name" value="2-DEHYDROPANTOATE 2-REDUCTASE-RELATED"/>
    <property type="match status" value="1"/>
</dbReference>
<dbReference type="InterPro" id="IPR013752">
    <property type="entry name" value="KPA_reductase"/>
</dbReference>
<dbReference type="InterPro" id="IPR013332">
    <property type="entry name" value="KPR_N"/>
</dbReference>
<evidence type="ECO:0000256" key="6">
    <source>
        <dbReference type="ARBA" id="ARBA00022857"/>
    </source>
</evidence>
<dbReference type="PANTHER" id="PTHR43765:SF2">
    <property type="entry name" value="2-DEHYDROPANTOATE 2-REDUCTASE"/>
    <property type="match status" value="1"/>
</dbReference>
<evidence type="ECO:0000256" key="4">
    <source>
        <dbReference type="ARBA" id="ARBA00019465"/>
    </source>
</evidence>
<organism evidence="13 14">
    <name type="scientific">Photobacterium marinum</name>
    <dbReference type="NCBI Taxonomy" id="1056511"/>
    <lineage>
        <taxon>Bacteria</taxon>
        <taxon>Pseudomonadati</taxon>
        <taxon>Pseudomonadota</taxon>
        <taxon>Gammaproteobacteria</taxon>
        <taxon>Vibrionales</taxon>
        <taxon>Vibrionaceae</taxon>
        <taxon>Photobacterium</taxon>
    </lineage>
</organism>
<evidence type="ECO:0000256" key="9">
    <source>
        <dbReference type="ARBA" id="ARBA00048793"/>
    </source>
</evidence>
<dbReference type="SUPFAM" id="SSF51735">
    <property type="entry name" value="NAD(P)-binding Rossmann-fold domains"/>
    <property type="match status" value="1"/>
</dbReference>
<dbReference type="EC" id="1.1.1.169" evidence="3 10"/>
<dbReference type="InterPro" id="IPR036291">
    <property type="entry name" value="NAD(P)-bd_dom_sf"/>
</dbReference>
<keyword evidence="14" id="KW-1185">Reference proteome</keyword>
<name>L8J8K8_9GAMM</name>
<dbReference type="NCBIfam" id="NF005087">
    <property type="entry name" value="PRK06522.1-1"/>
    <property type="match status" value="1"/>
</dbReference>
<comment type="pathway">
    <text evidence="1 10">Cofactor biosynthesis; (R)-pantothenate biosynthesis; (R)-pantoate from 3-methyl-2-oxobutanoate: step 2/2.</text>
</comment>
<evidence type="ECO:0000256" key="3">
    <source>
        <dbReference type="ARBA" id="ARBA00013014"/>
    </source>
</evidence>
<evidence type="ECO:0000313" key="13">
    <source>
        <dbReference type="EMBL" id="ELR65205.1"/>
    </source>
</evidence>
<dbReference type="EMBL" id="AMZO01000020">
    <property type="protein sequence ID" value="ELR65205.1"/>
    <property type="molecule type" value="Genomic_DNA"/>
</dbReference>
<evidence type="ECO:0000313" key="14">
    <source>
        <dbReference type="Proteomes" id="UP000011134"/>
    </source>
</evidence>
<dbReference type="GO" id="GO:0005737">
    <property type="term" value="C:cytoplasm"/>
    <property type="evidence" value="ECO:0007669"/>
    <property type="project" value="TreeGrafter"/>
</dbReference>
<feature type="domain" description="Ketopantoate reductase N-terminal" evidence="11">
    <location>
        <begin position="4"/>
        <end position="147"/>
    </location>
</feature>
<sequence>MRFTVVGAGAIGRLWGYKLSLQHQVHFWTRSQIQKLTFSFHPVEPETTSQTACFPANQQELLQHSDCVLITVKAFQVQQAILDIRPFLRPGAPVVIMHNGMGSQDSALAQLPDNPVIYATTAQAAFRPTEQELKHTGLGQTWMGALNDAGTHHEHLAELFDQALAPCQWHSDIYNPLWQKLAINCSINPLTAIHQCRNGELAHDKYSEELATICNEVAQVTSAEGYPTSGNELKALTDKVIKATSNNFSSMNQDICQKRTTEIDYITGYLIARAKAHRIEVPANTRLWQQIKQLEQKYNDQ</sequence>
<dbReference type="SUPFAM" id="SSF48179">
    <property type="entry name" value="6-phosphogluconate dehydrogenase C-terminal domain-like"/>
    <property type="match status" value="1"/>
</dbReference>
<dbReference type="Proteomes" id="UP000011134">
    <property type="component" value="Unassembled WGS sequence"/>
</dbReference>
<dbReference type="InterPro" id="IPR050838">
    <property type="entry name" value="Ketopantoate_reductase"/>
</dbReference>
<dbReference type="Gene3D" id="1.10.1040.10">
    <property type="entry name" value="N-(1-d-carboxylethyl)-l-norvaline Dehydrogenase, domain 2"/>
    <property type="match status" value="1"/>
</dbReference>
<proteinExistence type="inferred from homology"/>
<keyword evidence="7 10" id="KW-0560">Oxidoreductase</keyword>
<dbReference type="OrthoDB" id="6530772at2"/>
<evidence type="ECO:0000259" key="11">
    <source>
        <dbReference type="Pfam" id="PF02558"/>
    </source>
</evidence>
<dbReference type="NCBIfam" id="TIGR00745">
    <property type="entry name" value="apbA_panE"/>
    <property type="match status" value="1"/>
</dbReference>
<dbReference type="InterPro" id="IPR013328">
    <property type="entry name" value="6PGD_dom2"/>
</dbReference>
<evidence type="ECO:0000256" key="5">
    <source>
        <dbReference type="ARBA" id="ARBA00022655"/>
    </source>
</evidence>
<keyword evidence="5 10" id="KW-0566">Pantothenate biosynthesis</keyword>
<comment type="similarity">
    <text evidence="2 10">Belongs to the ketopantoate reductase family.</text>
</comment>